<dbReference type="PROSITE" id="PS50297">
    <property type="entry name" value="ANK_REP_REGION"/>
    <property type="match status" value="10"/>
</dbReference>
<feature type="region of interest" description="Disordered" evidence="4">
    <location>
        <begin position="805"/>
        <end position="853"/>
    </location>
</feature>
<feature type="compositionally biased region" description="Polar residues" evidence="4">
    <location>
        <begin position="990"/>
        <end position="1002"/>
    </location>
</feature>
<feature type="region of interest" description="Disordered" evidence="4">
    <location>
        <begin position="648"/>
        <end position="745"/>
    </location>
</feature>
<feature type="compositionally biased region" description="Low complexity" evidence="4">
    <location>
        <begin position="735"/>
        <end position="745"/>
    </location>
</feature>
<keyword evidence="6" id="KW-1185">Reference proteome</keyword>
<feature type="repeat" description="ANK" evidence="3">
    <location>
        <begin position="231"/>
        <end position="252"/>
    </location>
</feature>
<dbReference type="AlphaFoldDB" id="A0A7M5UIP0"/>
<evidence type="ECO:0000256" key="1">
    <source>
        <dbReference type="ARBA" id="ARBA00022737"/>
    </source>
</evidence>
<dbReference type="Pfam" id="PF00612">
    <property type="entry name" value="IQ"/>
    <property type="match status" value="2"/>
</dbReference>
<dbReference type="GeneID" id="136800676"/>
<dbReference type="Gene3D" id="1.25.40.20">
    <property type="entry name" value="Ankyrin repeat-containing domain"/>
    <property type="match status" value="3"/>
</dbReference>
<feature type="repeat" description="ANK" evidence="3">
    <location>
        <begin position="365"/>
        <end position="397"/>
    </location>
</feature>
<dbReference type="EnsemblMetazoa" id="CLYHEMT001532.1">
    <property type="protein sequence ID" value="CLYHEMP001532.1"/>
    <property type="gene ID" value="CLYHEMG001532"/>
</dbReference>
<dbReference type="SMART" id="SM00248">
    <property type="entry name" value="ANK"/>
    <property type="match status" value="16"/>
</dbReference>
<protein>
    <submittedName>
        <fullName evidence="5">Uncharacterized protein</fullName>
    </submittedName>
</protein>
<feature type="repeat" description="ANK" evidence="3">
    <location>
        <begin position="96"/>
        <end position="128"/>
    </location>
</feature>
<dbReference type="PANTHER" id="PTHR24198">
    <property type="entry name" value="ANKYRIN REPEAT AND PROTEIN KINASE DOMAIN-CONTAINING PROTEIN"/>
    <property type="match status" value="1"/>
</dbReference>
<dbReference type="InterPro" id="IPR000048">
    <property type="entry name" value="IQ_motif_EF-hand-BS"/>
</dbReference>
<keyword evidence="1" id="KW-0677">Repeat</keyword>
<feature type="repeat" description="ANK" evidence="3">
    <location>
        <begin position="466"/>
        <end position="498"/>
    </location>
</feature>
<dbReference type="Pfam" id="PF12796">
    <property type="entry name" value="Ank_2"/>
    <property type="match status" value="5"/>
</dbReference>
<dbReference type="Pfam" id="PF00023">
    <property type="entry name" value="Ank"/>
    <property type="match status" value="1"/>
</dbReference>
<evidence type="ECO:0000313" key="6">
    <source>
        <dbReference type="Proteomes" id="UP000594262"/>
    </source>
</evidence>
<accession>A0A7M5UIP0</accession>
<dbReference type="SUPFAM" id="SSF48403">
    <property type="entry name" value="Ankyrin repeat"/>
    <property type="match status" value="2"/>
</dbReference>
<evidence type="ECO:0000256" key="2">
    <source>
        <dbReference type="ARBA" id="ARBA00023043"/>
    </source>
</evidence>
<feature type="repeat" description="ANK" evidence="3">
    <location>
        <begin position="164"/>
        <end position="196"/>
    </location>
</feature>
<dbReference type="Proteomes" id="UP000594262">
    <property type="component" value="Unplaced"/>
</dbReference>
<feature type="repeat" description="ANK" evidence="3">
    <location>
        <begin position="129"/>
        <end position="152"/>
    </location>
</feature>
<keyword evidence="2 3" id="KW-0040">ANK repeat</keyword>
<sequence length="1127" mass="126553">MTVLESQNTTNISNGFHDGFGDETFGNQSQSSPLHVHAFNGNKKLLQDALQSKEYGVDDIDSTGRTPLIYSVLVEQIDCFNLLLKHGADIDKPDTDGRTCLHWAAYQGNHKLVKLVLSKCKNRTSRDKEGQTPLHLAISHDNLRVMQIILKHLNEHEVDATDNRGMTALCWSVHYERIEHVELLLRYGSDVHVLDNERRGILHWTSQNKDPVLIKRLLEKGCKGLGFPDQKGRTVLHMAVGQGNQAIIEYLLTISDIPVNQTDEIQRTPLHWAAVLGHTSIVELLLNSGADYSLADNNGVRPLHYAVQNNHRDVVATMIRTGRVTDEPDKDQRTALMWAALKGHMNVLKVLLEGKNVNINAVDINKQTALHMSCQTGNLECVQLLIQHKADVNMMDQQQHTPLFYACASGHGQIVTKLLQQDDQRNLHQCDLEGRTPLHYSAMVDRREIVNNLLQHGLDPNAQDNSGCPPLHIAAYGGNVHCMNVLLENNAQVNMQDNSGSTALHLACRSGNLDAVKLLVSRYRANMNIFDGSEEKLTCLDYAILNDHQDVSFFLTENGANTISTLHDLSLKIQTNWRGYSARKRYAELKRKMNISTSIPKRRLTNLTTTSLGDNTLKVGTLPPVSPTHAVLPHKANSHIGIPTARYRSNTQVSHTSNVSDSRQGPKFIEGNAANPFSLNRVARVKSPGTEMRVPNSSRSKSSTGVMPPYRPNNLPPPKRMNSTGKMGSRNHIFSLSSKSSTTSSSDYFFAKNEKTFIEPKKPPTIHIQPQQPAHDHLIQYEGRTSARVAPSEKTSVQYRPVPFISLPNDEQPDIMHEDVQPSPPRRFLPQPPSRPSTGASNSNIEDGGNKPWHIYRRDQKRIHIIRLKTEAAIKIQSVFRGYRARRVVRFLNRNDKQYLDVNRSELSDFSTLGSESDSYLSMDSEIPDDDTLREIAALVIQVAWRQYVKLKLLNRASSEEHIIPESNTTNEQLNSSSVDFKKRKLSQSDLGSSITSSNGSEVHSKDVMSRTKSKTIESQSIDLISQDVIGAEVSSKRKSSKRRNKAKLAPSSSFPLMENIYRENVRVKRTKKLSIKSRLLQRQSTVTETDFKTRPLSLRDGIEQFSKEDIEALKNGKPKLFLNSKE</sequence>
<dbReference type="PANTHER" id="PTHR24198:SF194">
    <property type="entry name" value="INVERSIN-A"/>
    <property type="match status" value="1"/>
</dbReference>
<name>A0A7M5UIP0_9CNID</name>
<dbReference type="RefSeq" id="XP_066913430.1">
    <property type="nucleotide sequence ID" value="XM_067057329.1"/>
</dbReference>
<feature type="compositionally biased region" description="Polar residues" evidence="4">
    <location>
        <begin position="695"/>
        <end position="705"/>
    </location>
</feature>
<dbReference type="SMART" id="SM00015">
    <property type="entry name" value="IQ"/>
    <property type="match status" value="2"/>
</dbReference>
<feature type="repeat" description="ANK" evidence="3">
    <location>
        <begin position="63"/>
        <end position="95"/>
    </location>
</feature>
<dbReference type="OrthoDB" id="20872at2759"/>
<dbReference type="PROSITE" id="PS50088">
    <property type="entry name" value="ANK_REPEAT"/>
    <property type="match status" value="11"/>
</dbReference>
<feature type="repeat" description="ANK" evidence="3">
    <location>
        <begin position="499"/>
        <end position="522"/>
    </location>
</feature>
<proteinExistence type="predicted"/>
<feature type="repeat" description="ANK" evidence="3">
    <location>
        <begin position="433"/>
        <end position="465"/>
    </location>
</feature>
<feature type="repeat" description="ANK" evidence="3">
    <location>
        <begin position="298"/>
        <end position="330"/>
    </location>
</feature>
<organism evidence="5 6">
    <name type="scientific">Clytia hemisphaerica</name>
    <dbReference type="NCBI Taxonomy" id="252671"/>
    <lineage>
        <taxon>Eukaryota</taxon>
        <taxon>Metazoa</taxon>
        <taxon>Cnidaria</taxon>
        <taxon>Hydrozoa</taxon>
        <taxon>Hydroidolina</taxon>
        <taxon>Leptothecata</taxon>
        <taxon>Obeliida</taxon>
        <taxon>Clytiidae</taxon>
        <taxon>Clytia</taxon>
    </lineage>
</organism>
<dbReference type="CDD" id="cd23767">
    <property type="entry name" value="IQCD"/>
    <property type="match status" value="1"/>
</dbReference>
<reference evidence="5" key="1">
    <citation type="submission" date="2021-01" db="UniProtKB">
        <authorList>
            <consortium name="EnsemblMetazoa"/>
        </authorList>
    </citation>
    <scope>IDENTIFICATION</scope>
</reference>
<evidence type="ECO:0000256" key="4">
    <source>
        <dbReference type="SAM" id="MobiDB-lite"/>
    </source>
</evidence>
<dbReference type="PRINTS" id="PR01415">
    <property type="entry name" value="ANKYRIN"/>
</dbReference>
<feature type="compositionally biased region" description="Pro residues" evidence="4">
    <location>
        <begin position="709"/>
        <end position="719"/>
    </location>
</feature>
<dbReference type="Gene3D" id="1.20.5.190">
    <property type="match status" value="1"/>
</dbReference>
<feature type="region of interest" description="Disordered" evidence="4">
    <location>
        <begin position="990"/>
        <end position="1014"/>
    </location>
</feature>
<evidence type="ECO:0000313" key="5">
    <source>
        <dbReference type="EnsemblMetazoa" id="CLYHEMP001532.1"/>
    </source>
</evidence>
<feature type="compositionally biased region" description="Polar residues" evidence="4">
    <location>
        <begin position="648"/>
        <end position="663"/>
    </location>
</feature>
<dbReference type="InterPro" id="IPR002110">
    <property type="entry name" value="Ankyrin_rpt"/>
</dbReference>
<feature type="repeat" description="ANK" evidence="3">
    <location>
        <begin position="265"/>
        <end position="297"/>
    </location>
</feature>
<dbReference type="PROSITE" id="PS50096">
    <property type="entry name" value="IQ"/>
    <property type="match status" value="2"/>
</dbReference>
<evidence type="ECO:0000256" key="3">
    <source>
        <dbReference type="PROSITE-ProRule" id="PRU00023"/>
    </source>
</evidence>
<feature type="compositionally biased region" description="Pro residues" evidence="4">
    <location>
        <begin position="822"/>
        <end position="835"/>
    </location>
</feature>
<dbReference type="InterPro" id="IPR036770">
    <property type="entry name" value="Ankyrin_rpt-contain_sf"/>
</dbReference>